<keyword evidence="7" id="KW-0812">Transmembrane</keyword>
<accession>A0ABW6M7X4</accession>
<dbReference type="SMART" id="SM00220">
    <property type="entry name" value="S_TKc"/>
    <property type="match status" value="1"/>
</dbReference>
<dbReference type="InterPro" id="IPR017441">
    <property type="entry name" value="Protein_kinase_ATP_BS"/>
</dbReference>
<evidence type="ECO:0000256" key="6">
    <source>
        <dbReference type="SAM" id="MobiDB-lite"/>
    </source>
</evidence>
<feature type="region of interest" description="Disordered" evidence="6">
    <location>
        <begin position="342"/>
        <end position="410"/>
    </location>
</feature>
<dbReference type="CDD" id="cd14014">
    <property type="entry name" value="STKc_PknB_like"/>
    <property type="match status" value="1"/>
</dbReference>
<dbReference type="Proteomes" id="UP001601303">
    <property type="component" value="Unassembled WGS sequence"/>
</dbReference>
<organism evidence="9 10">
    <name type="scientific">Streptomyces hokutonensis</name>
    <dbReference type="NCBI Taxonomy" id="1306990"/>
    <lineage>
        <taxon>Bacteria</taxon>
        <taxon>Bacillati</taxon>
        <taxon>Actinomycetota</taxon>
        <taxon>Actinomycetes</taxon>
        <taxon>Kitasatosporales</taxon>
        <taxon>Streptomycetaceae</taxon>
        <taxon>Streptomyces</taxon>
    </lineage>
</organism>
<dbReference type="PANTHER" id="PTHR43289:SF34">
    <property type="entry name" value="SERINE_THREONINE-PROTEIN KINASE YBDM-RELATED"/>
    <property type="match status" value="1"/>
</dbReference>
<evidence type="ECO:0000256" key="5">
    <source>
        <dbReference type="PROSITE-ProRule" id="PRU10141"/>
    </source>
</evidence>
<evidence type="ECO:0000256" key="4">
    <source>
        <dbReference type="ARBA" id="ARBA00022840"/>
    </source>
</evidence>
<evidence type="ECO:0000313" key="9">
    <source>
        <dbReference type="EMBL" id="MFE9600875.1"/>
    </source>
</evidence>
<dbReference type="SUPFAM" id="SSF56112">
    <property type="entry name" value="Protein kinase-like (PK-like)"/>
    <property type="match status" value="1"/>
</dbReference>
<dbReference type="PROSITE" id="PS00108">
    <property type="entry name" value="PROTEIN_KINASE_ST"/>
    <property type="match status" value="1"/>
</dbReference>
<dbReference type="Gene3D" id="3.30.200.20">
    <property type="entry name" value="Phosphorylase Kinase, domain 1"/>
    <property type="match status" value="1"/>
</dbReference>
<evidence type="ECO:0000256" key="7">
    <source>
        <dbReference type="SAM" id="Phobius"/>
    </source>
</evidence>
<evidence type="ECO:0000259" key="8">
    <source>
        <dbReference type="PROSITE" id="PS50011"/>
    </source>
</evidence>
<evidence type="ECO:0000256" key="3">
    <source>
        <dbReference type="ARBA" id="ARBA00022777"/>
    </source>
</evidence>
<evidence type="ECO:0000256" key="1">
    <source>
        <dbReference type="ARBA" id="ARBA00022679"/>
    </source>
</evidence>
<feature type="compositionally biased region" description="Low complexity" evidence="6">
    <location>
        <begin position="401"/>
        <end position="410"/>
    </location>
</feature>
<gene>
    <name evidence="9" type="ORF">ACFYNQ_20190</name>
</gene>
<evidence type="ECO:0000256" key="2">
    <source>
        <dbReference type="ARBA" id="ARBA00022741"/>
    </source>
</evidence>
<keyword evidence="7" id="KW-1133">Transmembrane helix</keyword>
<keyword evidence="7" id="KW-0472">Membrane</keyword>
<dbReference type="InterPro" id="IPR000719">
    <property type="entry name" value="Prot_kinase_dom"/>
</dbReference>
<feature type="domain" description="Protein kinase" evidence="8">
    <location>
        <begin position="15"/>
        <end position="267"/>
    </location>
</feature>
<feature type="compositionally biased region" description="Low complexity" evidence="6">
    <location>
        <begin position="351"/>
        <end position="373"/>
    </location>
</feature>
<dbReference type="Pfam" id="PF00069">
    <property type="entry name" value="Pkinase"/>
    <property type="match status" value="1"/>
</dbReference>
<feature type="binding site" evidence="5">
    <location>
        <position position="43"/>
    </location>
    <ligand>
        <name>ATP</name>
        <dbReference type="ChEBI" id="CHEBI:30616"/>
    </ligand>
</feature>
<dbReference type="PROSITE" id="PS50011">
    <property type="entry name" value="PROTEIN_KINASE_DOM"/>
    <property type="match status" value="1"/>
</dbReference>
<dbReference type="PROSITE" id="PS00107">
    <property type="entry name" value="PROTEIN_KINASE_ATP"/>
    <property type="match status" value="1"/>
</dbReference>
<dbReference type="InterPro" id="IPR008271">
    <property type="entry name" value="Ser/Thr_kinase_AS"/>
</dbReference>
<feature type="compositionally biased region" description="Low complexity" evidence="6">
    <location>
        <begin position="382"/>
        <end position="392"/>
    </location>
</feature>
<dbReference type="RefSeq" id="WP_388107686.1">
    <property type="nucleotide sequence ID" value="NZ_JBIAHM010000007.1"/>
</dbReference>
<sequence>MAARRASDPARIGRFRVVGVLGAGGMGTVYAAVGERGERVAVKAVHVGQAADDQFRARFRREVQVLRRVSGPCLVPLLEADPEADIPWLATAYVPGLTLAEHTAVHGPLDGIQLHLFAAGTAGALAAVHATGVVHRDLKPANVILAPDGPRVLDFGIAHVADGTAVTRTGMLTGTPGWLSPEYYRDGTAGPPGDVFAWGALLAFAATSRHPFGTGNAEAVAFRVLSAEPDLDSVPDDMLSLVTACLAKDPGHRPSSAVVAQKTAELLGEQATQVLGDVHDLPTEVPNLIAEQWHPPTVEDSAWPASAIRPLYRSARLIVVAAAVFAAAATGTWFALAPGHVSARSTHSPQSAAARSTAGSTPAAATSPLTRSAVTEPPPPTAAASSAPAQTQVVTLSPWSPGGTPATGITITDRASGSCFGTAESTMRTDAWRCTAGDRILDPCFSPDSDPSDTSALCLDGAPDRMVELSVPEGLPGNNDHMPGGPDIEPIILLLANGARCSFAGGGTATLAGQRLNYGCDNGGYLYGSPNKTAALWTISYAAPGSGASVSTPITTVYQ</sequence>
<name>A0ABW6M7X4_9ACTN</name>
<dbReference type="PANTHER" id="PTHR43289">
    <property type="entry name" value="MITOGEN-ACTIVATED PROTEIN KINASE KINASE KINASE 20-RELATED"/>
    <property type="match status" value="1"/>
</dbReference>
<reference evidence="9 10" key="1">
    <citation type="submission" date="2024-10" db="EMBL/GenBank/DDBJ databases">
        <title>The Natural Products Discovery Center: Release of the First 8490 Sequenced Strains for Exploring Actinobacteria Biosynthetic Diversity.</title>
        <authorList>
            <person name="Kalkreuter E."/>
            <person name="Kautsar S.A."/>
            <person name="Yang D."/>
            <person name="Bader C.D."/>
            <person name="Teijaro C.N."/>
            <person name="Fluegel L."/>
            <person name="Davis C.M."/>
            <person name="Simpson J.R."/>
            <person name="Lauterbach L."/>
            <person name="Steele A.D."/>
            <person name="Gui C."/>
            <person name="Meng S."/>
            <person name="Li G."/>
            <person name="Viehrig K."/>
            <person name="Ye F."/>
            <person name="Su P."/>
            <person name="Kiefer A.F."/>
            <person name="Nichols A."/>
            <person name="Cepeda A.J."/>
            <person name="Yan W."/>
            <person name="Fan B."/>
            <person name="Jiang Y."/>
            <person name="Adhikari A."/>
            <person name="Zheng C.-J."/>
            <person name="Schuster L."/>
            <person name="Cowan T.M."/>
            <person name="Smanski M.J."/>
            <person name="Chevrette M.G."/>
            <person name="De Carvalho L.P.S."/>
            <person name="Shen B."/>
        </authorList>
    </citation>
    <scope>NUCLEOTIDE SEQUENCE [LARGE SCALE GENOMIC DNA]</scope>
    <source>
        <strain evidence="9 10">NPDC006488</strain>
    </source>
</reference>
<dbReference type="EMBL" id="JBIAHM010000007">
    <property type="protein sequence ID" value="MFE9600875.1"/>
    <property type="molecule type" value="Genomic_DNA"/>
</dbReference>
<keyword evidence="10" id="KW-1185">Reference proteome</keyword>
<comment type="caution">
    <text evidence="9">The sequence shown here is derived from an EMBL/GenBank/DDBJ whole genome shotgun (WGS) entry which is preliminary data.</text>
</comment>
<keyword evidence="3 9" id="KW-0418">Kinase</keyword>
<protein>
    <submittedName>
        <fullName evidence="9">Serine/threonine-protein kinase</fullName>
        <ecNumber evidence="9">2.7.11.1</ecNumber>
    </submittedName>
</protein>
<feature type="transmembrane region" description="Helical" evidence="7">
    <location>
        <begin position="317"/>
        <end position="336"/>
    </location>
</feature>
<dbReference type="Gene3D" id="1.10.510.10">
    <property type="entry name" value="Transferase(Phosphotransferase) domain 1"/>
    <property type="match status" value="1"/>
</dbReference>
<evidence type="ECO:0000313" key="10">
    <source>
        <dbReference type="Proteomes" id="UP001601303"/>
    </source>
</evidence>
<keyword evidence="4 5" id="KW-0067">ATP-binding</keyword>
<dbReference type="EC" id="2.7.11.1" evidence="9"/>
<keyword evidence="1 9" id="KW-0808">Transferase</keyword>
<dbReference type="GO" id="GO:0004674">
    <property type="term" value="F:protein serine/threonine kinase activity"/>
    <property type="evidence" value="ECO:0007669"/>
    <property type="project" value="UniProtKB-EC"/>
</dbReference>
<proteinExistence type="predicted"/>
<keyword evidence="2 5" id="KW-0547">Nucleotide-binding</keyword>
<dbReference type="InterPro" id="IPR011009">
    <property type="entry name" value="Kinase-like_dom_sf"/>
</dbReference>